<dbReference type="PANTHER" id="PTHR30055">
    <property type="entry name" value="HTH-TYPE TRANSCRIPTIONAL REGULATOR RUTR"/>
    <property type="match status" value="1"/>
</dbReference>
<dbReference type="Pfam" id="PF21597">
    <property type="entry name" value="TetR_C_43"/>
    <property type="match status" value="1"/>
</dbReference>
<dbReference type="InterPro" id="IPR049445">
    <property type="entry name" value="TetR_SbtR-like_C"/>
</dbReference>
<keyword evidence="2 4" id="KW-0238">DNA-binding</keyword>
<keyword evidence="3" id="KW-0804">Transcription</keyword>
<dbReference type="InterPro" id="IPR036271">
    <property type="entry name" value="Tet_transcr_reg_TetR-rel_C_sf"/>
</dbReference>
<evidence type="ECO:0000256" key="2">
    <source>
        <dbReference type="ARBA" id="ARBA00023125"/>
    </source>
</evidence>
<feature type="DNA-binding region" description="H-T-H motif" evidence="4">
    <location>
        <begin position="41"/>
        <end position="60"/>
    </location>
</feature>
<organism evidence="6 7">
    <name type="scientific">Streptomyces tuirus</name>
    <dbReference type="NCBI Taxonomy" id="68278"/>
    <lineage>
        <taxon>Bacteria</taxon>
        <taxon>Bacillati</taxon>
        <taxon>Actinomycetota</taxon>
        <taxon>Actinomycetes</taxon>
        <taxon>Kitasatosporales</taxon>
        <taxon>Streptomycetaceae</taxon>
        <taxon>Streptomyces</taxon>
    </lineage>
</organism>
<dbReference type="Gene3D" id="1.10.357.10">
    <property type="entry name" value="Tetracycline Repressor, domain 2"/>
    <property type="match status" value="1"/>
</dbReference>
<dbReference type="EMBL" id="JAGTPG010000002">
    <property type="protein sequence ID" value="MBR8643736.1"/>
    <property type="molecule type" value="Genomic_DNA"/>
</dbReference>
<evidence type="ECO:0000256" key="1">
    <source>
        <dbReference type="ARBA" id="ARBA00023015"/>
    </source>
</evidence>
<keyword evidence="1" id="KW-0805">Transcription regulation</keyword>
<dbReference type="SUPFAM" id="SSF46689">
    <property type="entry name" value="Homeodomain-like"/>
    <property type="match status" value="1"/>
</dbReference>
<dbReference type="PRINTS" id="PR00455">
    <property type="entry name" value="HTHTETR"/>
</dbReference>
<dbReference type="Proteomes" id="UP000682308">
    <property type="component" value="Unassembled WGS sequence"/>
</dbReference>
<evidence type="ECO:0000313" key="6">
    <source>
        <dbReference type="EMBL" id="MBR8643736.1"/>
    </source>
</evidence>
<dbReference type="InterPro" id="IPR001647">
    <property type="entry name" value="HTH_TetR"/>
</dbReference>
<protein>
    <submittedName>
        <fullName evidence="6">TetR/AcrR family transcriptional regulator</fullName>
    </submittedName>
</protein>
<dbReference type="AlphaFoldDB" id="A0A941FHZ2"/>
<dbReference type="InterPro" id="IPR050109">
    <property type="entry name" value="HTH-type_TetR-like_transc_reg"/>
</dbReference>
<comment type="caution">
    <text evidence="6">The sequence shown here is derived from an EMBL/GenBank/DDBJ whole genome shotgun (WGS) entry which is preliminary data.</text>
</comment>
<accession>A0A941FHZ2</accession>
<gene>
    <name evidence="6" type="ORF">KEF29_41170</name>
</gene>
<evidence type="ECO:0000313" key="7">
    <source>
        <dbReference type="Proteomes" id="UP000682308"/>
    </source>
</evidence>
<dbReference type="GO" id="GO:0000976">
    <property type="term" value="F:transcription cis-regulatory region binding"/>
    <property type="evidence" value="ECO:0007669"/>
    <property type="project" value="TreeGrafter"/>
</dbReference>
<evidence type="ECO:0000259" key="5">
    <source>
        <dbReference type="PROSITE" id="PS50977"/>
    </source>
</evidence>
<name>A0A941FHZ2_9ACTN</name>
<dbReference type="GO" id="GO:0003700">
    <property type="term" value="F:DNA-binding transcription factor activity"/>
    <property type="evidence" value="ECO:0007669"/>
    <property type="project" value="TreeGrafter"/>
</dbReference>
<dbReference type="Pfam" id="PF00440">
    <property type="entry name" value="TetR_N"/>
    <property type="match status" value="1"/>
</dbReference>
<dbReference type="SUPFAM" id="SSF48498">
    <property type="entry name" value="Tetracyclin repressor-like, C-terminal domain"/>
    <property type="match status" value="1"/>
</dbReference>
<proteinExistence type="predicted"/>
<evidence type="ECO:0000256" key="4">
    <source>
        <dbReference type="PROSITE-ProRule" id="PRU00335"/>
    </source>
</evidence>
<dbReference type="InterPro" id="IPR009057">
    <property type="entry name" value="Homeodomain-like_sf"/>
</dbReference>
<keyword evidence="7" id="KW-1185">Reference proteome</keyword>
<reference evidence="6 7" key="1">
    <citation type="submission" date="2021-04" db="EMBL/GenBank/DDBJ databases">
        <title>Characterization of the biosynthetic gene cluster of new lipopeptides with antitumor activity in the genome of the marine Streptomyces PHM034.</title>
        <authorList>
            <person name="Ceniceros A."/>
            <person name="Canedo L."/>
            <person name="Mendez C."/>
            <person name="Olano C."/>
            <person name="Schleissner C."/>
            <person name="Cuevas C."/>
            <person name="De La Calle F."/>
            <person name="Salas J.A."/>
        </authorList>
    </citation>
    <scope>NUCLEOTIDE SEQUENCE [LARGE SCALE GENOMIC DNA]</scope>
    <source>
        <strain evidence="6 7">PHM034</strain>
    </source>
</reference>
<feature type="domain" description="HTH tetR-type" evidence="5">
    <location>
        <begin position="19"/>
        <end position="78"/>
    </location>
</feature>
<dbReference type="PROSITE" id="PS50977">
    <property type="entry name" value="HTH_TETR_2"/>
    <property type="match status" value="1"/>
</dbReference>
<evidence type="ECO:0000256" key="3">
    <source>
        <dbReference type="ARBA" id="ARBA00023163"/>
    </source>
</evidence>
<sequence>MPAQSPRKPAARTLRSDARHNREKILEAARAAFTMQGIDVPLTAIARRAGVGPATLYRHFPTRAALVTEAFAEQIAACVAVLDEALADPDPWRGFCSVVESVYAMQAADRGFTAAFLSQFPDAVDYERERGRAEQGLAELVRRAQEAGKLRADFDPADIPLLMLANSGVIDGVTKGVPAGKPQLAAAASRRLVGYLLQSFRAGDSTPLPPAVPLGLEQIHQV</sequence>
<dbReference type="PANTHER" id="PTHR30055:SF234">
    <property type="entry name" value="HTH-TYPE TRANSCRIPTIONAL REGULATOR BETI"/>
    <property type="match status" value="1"/>
</dbReference>